<reference evidence="10 11" key="1">
    <citation type="submission" date="2019-02" db="EMBL/GenBank/DDBJ databases">
        <authorList>
            <person name="Sun L."/>
            <person name="Pan D."/>
            <person name="Wu X."/>
        </authorList>
    </citation>
    <scope>NUCLEOTIDE SEQUENCE [LARGE SCALE GENOMIC DNA]</scope>
    <source>
        <strain evidence="10 11">JW-1</strain>
    </source>
</reference>
<dbReference type="Pfam" id="PF03799">
    <property type="entry name" value="FtsQ_DivIB_C"/>
    <property type="match status" value="1"/>
</dbReference>
<protein>
    <submittedName>
        <fullName evidence="10">FtsQ-type POTRA domain-containing protein</fullName>
    </submittedName>
</protein>
<evidence type="ECO:0000256" key="2">
    <source>
        <dbReference type="ARBA" id="ARBA00022618"/>
    </source>
</evidence>
<evidence type="ECO:0000313" key="10">
    <source>
        <dbReference type="EMBL" id="QBE49928.1"/>
    </source>
</evidence>
<feature type="domain" description="POTRA" evidence="9">
    <location>
        <begin position="157"/>
        <end position="224"/>
    </location>
</feature>
<evidence type="ECO:0000256" key="5">
    <source>
        <dbReference type="ARBA" id="ARBA00023306"/>
    </source>
</evidence>
<dbReference type="Pfam" id="PF08478">
    <property type="entry name" value="POTRA_1"/>
    <property type="match status" value="1"/>
</dbReference>
<feature type="transmembrane region" description="Helical" evidence="7">
    <location>
        <begin position="133"/>
        <end position="157"/>
    </location>
</feature>
<feature type="compositionally biased region" description="Basic and acidic residues" evidence="6">
    <location>
        <begin position="92"/>
        <end position="104"/>
    </location>
</feature>
<evidence type="ECO:0000313" key="11">
    <source>
        <dbReference type="Proteomes" id="UP000289260"/>
    </source>
</evidence>
<accession>A0A4P6KIT6</accession>
<name>A0A4P6KIT6_9MICO</name>
<dbReference type="GO" id="GO:0005886">
    <property type="term" value="C:plasma membrane"/>
    <property type="evidence" value="ECO:0007669"/>
    <property type="project" value="TreeGrafter"/>
</dbReference>
<evidence type="ECO:0000259" key="8">
    <source>
        <dbReference type="Pfam" id="PF03799"/>
    </source>
</evidence>
<keyword evidence="2" id="KW-0132">Cell division</keyword>
<dbReference type="KEGG" id="ltr:EVS81_14720"/>
<gene>
    <name evidence="10" type="ORF">EVS81_14720</name>
</gene>
<organism evidence="10 11">
    <name type="scientific">Leucobacter triazinivorans</name>
    <dbReference type="NCBI Taxonomy" id="1784719"/>
    <lineage>
        <taxon>Bacteria</taxon>
        <taxon>Bacillati</taxon>
        <taxon>Actinomycetota</taxon>
        <taxon>Actinomycetes</taxon>
        <taxon>Micrococcales</taxon>
        <taxon>Microbacteriaceae</taxon>
        <taxon>Leucobacter</taxon>
    </lineage>
</organism>
<dbReference type="AlphaFoldDB" id="A0A4P6KIT6"/>
<feature type="region of interest" description="Disordered" evidence="6">
    <location>
        <begin position="1"/>
        <end position="111"/>
    </location>
</feature>
<dbReference type="InterPro" id="IPR050487">
    <property type="entry name" value="FtsQ_DivIB"/>
</dbReference>
<keyword evidence="5" id="KW-0131">Cell cycle</keyword>
<keyword evidence="11" id="KW-1185">Reference proteome</keyword>
<feature type="domain" description="Cell division protein FtsQ/DivIB C-terminal" evidence="8">
    <location>
        <begin position="236"/>
        <end position="342"/>
    </location>
</feature>
<evidence type="ECO:0000256" key="6">
    <source>
        <dbReference type="SAM" id="MobiDB-lite"/>
    </source>
</evidence>
<dbReference type="GO" id="GO:0051301">
    <property type="term" value="P:cell division"/>
    <property type="evidence" value="ECO:0007669"/>
    <property type="project" value="UniProtKB-KW"/>
</dbReference>
<proteinExistence type="predicted"/>
<dbReference type="Gene3D" id="3.10.20.310">
    <property type="entry name" value="membrane protein fhac"/>
    <property type="match status" value="1"/>
</dbReference>
<dbReference type="OrthoDB" id="4793367at2"/>
<evidence type="ECO:0000259" key="9">
    <source>
        <dbReference type="Pfam" id="PF08478"/>
    </source>
</evidence>
<dbReference type="InterPro" id="IPR013685">
    <property type="entry name" value="POTRA_FtsQ_type"/>
</dbReference>
<evidence type="ECO:0000256" key="4">
    <source>
        <dbReference type="ARBA" id="ARBA00022989"/>
    </source>
</evidence>
<keyword evidence="3 7" id="KW-0812">Transmembrane</keyword>
<dbReference type="PANTHER" id="PTHR37820">
    <property type="entry name" value="CELL DIVISION PROTEIN DIVIB"/>
    <property type="match status" value="1"/>
</dbReference>
<dbReference type="EMBL" id="CP035806">
    <property type="protein sequence ID" value="QBE49928.1"/>
    <property type="molecule type" value="Genomic_DNA"/>
</dbReference>
<evidence type="ECO:0000256" key="7">
    <source>
        <dbReference type="SAM" id="Phobius"/>
    </source>
</evidence>
<keyword evidence="4 7" id="KW-1133">Transmembrane helix</keyword>
<dbReference type="InterPro" id="IPR005548">
    <property type="entry name" value="Cell_div_FtsQ/DivIB_C"/>
</dbReference>
<feature type="compositionally biased region" description="Basic and acidic residues" evidence="6">
    <location>
        <begin position="1"/>
        <end position="29"/>
    </location>
</feature>
<dbReference type="Proteomes" id="UP000289260">
    <property type="component" value="Chromosome"/>
</dbReference>
<sequence>MKRPSGFDRAPEPERRAREPERRVPEPERPVPAAPESIVEPVVPQAPDPEPHADASPTVDLGELREARSEGLTEAEPHDARSSPLARLRARRGTDPVRAAERRVRAAGRQHRARLRRERRRFAADARRRRRNAWIAVAAVVALGLFVVVGAFTPLMAVREVQVIGASAVNQSEVEQALVPFDGRPLALVDDADVHRALEPFPLIQRYAVERVPPHTLVVRIEERVPVVSVSGDAGYSFYDAAGVLLGRGEEPPAGVPVASGSVADLSSAAFQSAARTLRDMPSGLREQIVGVEATSAQDVAFTLGSGVRVLWGDSDRTQSKAAVLQTMVTALGDRPLEVIDVSSPDAPVFR</sequence>
<feature type="compositionally biased region" description="Basic and acidic residues" evidence="6">
    <location>
        <begin position="62"/>
        <end position="81"/>
    </location>
</feature>
<evidence type="ECO:0000256" key="1">
    <source>
        <dbReference type="ARBA" id="ARBA00022475"/>
    </source>
</evidence>
<keyword evidence="7" id="KW-0472">Membrane</keyword>
<dbReference type="PANTHER" id="PTHR37820:SF1">
    <property type="entry name" value="CELL DIVISION PROTEIN FTSQ"/>
    <property type="match status" value="1"/>
</dbReference>
<dbReference type="RefSeq" id="WP_130111041.1">
    <property type="nucleotide sequence ID" value="NZ_CP035806.1"/>
</dbReference>
<evidence type="ECO:0000256" key="3">
    <source>
        <dbReference type="ARBA" id="ARBA00022692"/>
    </source>
</evidence>
<keyword evidence="1" id="KW-1003">Cell membrane</keyword>